<evidence type="ECO:0000313" key="2">
    <source>
        <dbReference type="Proteomes" id="UP000224460"/>
    </source>
</evidence>
<dbReference type="Proteomes" id="UP000224460">
    <property type="component" value="Unassembled WGS sequence"/>
</dbReference>
<evidence type="ECO:0000313" key="1">
    <source>
        <dbReference type="EMBL" id="PHV70497.1"/>
    </source>
</evidence>
<reference evidence="1" key="1">
    <citation type="submission" date="2017-10" db="EMBL/GenBank/DDBJ databases">
        <title>Genome sequence of cellulolytic Lachnospiraceae bacterium XHS1971 isolated from hotspring sediment.</title>
        <authorList>
            <person name="Vasudevan G."/>
            <person name="Joshi A.J."/>
            <person name="Hivarkar S."/>
            <person name="Lanjekar V.B."/>
            <person name="Dhakephalkar P.K."/>
            <person name="Dagar S."/>
        </authorList>
    </citation>
    <scope>NUCLEOTIDE SEQUENCE</scope>
    <source>
        <strain evidence="1">XHS1971</strain>
    </source>
</reference>
<dbReference type="EMBL" id="PEDL01000010">
    <property type="protein sequence ID" value="PHV70497.1"/>
    <property type="molecule type" value="Genomic_DNA"/>
</dbReference>
<protein>
    <submittedName>
        <fullName evidence="1">Uncharacterized protein</fullName>
    </submittedName>
</protein>
<sequence length="670" mass="76950">MEEQLSKVTGQSEGRPRTRFLKREDIKLFINLLICITVPFFIFWGIEILTRGMEGSITYMKTYPKTALLNYMVLLITTSPALLFKRTHMVALVLNIPWVVASCASYILVKVRSVPFIWADLYCFGDGMSIADQYITKRMVIKLVILLVVGLIVLFTCYKVSFKKYPITRMKRILAMVLVLGIGLLGRGVLMKSGGMERNPWDTMEAYKRNGFVWSFSDSFLATFRKKPEGYSQKAMNEIKKNLEELPKAEDKRMPNMIFVQIEGVIDPLTIPNVKFSGDPIPNIRKYLTENYSGKLQVPTIGGGTARTEFEVLSGVNMNYLAPGEIPYTSGLTSLGPVETIAYVLKEKGYATTGIHNYAGNFYSRDTVYKNLGFDRYITMETMYPIERQNGWPKDEVLVEYIKRTLEKTEEKDFIFAITASTHGAHQYNYDPEKNDTVIKVTGDYSEEALNQLQIYVDRVHRADEVFAQLVEYVNSLEEDTIVVMYPDHYPTLDVLKTIPAEERYQTFYYIIDNQNKIEPSQNNDIEAYELYTHVFNLVGMQGGIMSDFQSYYSKREDYQEKLQKVQYDMLFGKKYITDKEAILTPTIIQIGLEQVQIDNVQYEGTDAIITGKNFTTSSRIFMNGRKVETEFVSDTKLIAHYVKEPPEEVVVKQVARYDKAIATSEVYKK</sequence>
<keyword evidence="2" id="KW-1185">Reference proteome</keyword>
<organism evidence="1 2">
    <name type="scientific">Sporanaerobium hydrogeniformans</name>
    <dbReference type="NCBI Taxonomy" id="3072179"/>
    <lineage>
        <taxon>Bacteria</taxon>
        <taxon>Bacillati</taxon>
        <taxon>Bacillota</taxon>
        <taxon>Clostridia</taxon>
        <taxon>Lachnospirales</taxon>
        <taxon>Lachnospiraceae</taxon>
        <taxon>Sporanaerobium</taxon>
    </lineage>
</organism>
<gene>
    <name evidence="1" type="ORF">CS063_10435</name>
</gene>
<name>A0AC61DBT7_9FIRM</name>
<comment type="caution">
    <text evidence="1">The sequence shown here is derived from an EMBL/GenBank/DDBJ whole genome shotgun (WGS) entry which is preliminary data.</text>
</comment>
<proteinExistence type="predicted"/>
<accession>A0AC61DBT7</accession>